<dbReference type="Proteomes" id="UP000280726">
    <property type="component" value="Unassembled WGS sequence"/>
</dbReference>
<feature type="transmembrane region" description="Helical" evidence="1">
    <location>
        <begin position="54"/>
        <end position="71"/>
    </location>
</feature>
<dbReference type="RefSeq" id="WP_123916821.1">
    <property type="nucleotide sequence ID" value="NZ_RKRA01000001.1"/>
</dbReference>
<keyword evidence="1" id="KW-1133">Transmembrane helix</keyword>
<proteinExistence type="predicted"/>
<accession>A0A3N5A1W1</accession>
<evidence type="ECO:0000256" key="1">
    <source>
        <dbReference type="SAM" id="Phobius"/>
    </source>
</evidence>
<sequence>MGASTRAAVTSVGAAAVALAGFAADGLLAGVVLGLSLVFAAGWSRLVDLPTHRGAVVVVAGVAVAALAVTLTSTVAVLGIVMGLAVVAAFVHQMLRRDGRPRLTESVSGVVSGAVVVVSAAGWVAVGTSGSSPALVVTGAATIAAAAAVTTVPVTARTVVLLAPAAGGLAGLLAGVLLLDDVGPVPGLLVGLAAGILTSALHVLFGRFPASRRLRPALAAALLPVLVVGVPVYLVSRLLAA</sequence>
<protein>
    <submittedName>
        <fullName evidence="2">Uncharacterized protein</fullName>
    </submittedName>
</protein>
<keyword evidence="1" id="KW-0472">Membrane</keyword>
<evidence type="ECO:0000313" key="3">
    <source>
        <dbReference type="Proteomes" id="UP000280726"/>
    </source>
</evidence>
<feature type="transmembrane region" description="Helical" evidence="1">
    <location>
        <begin position="107"/>
        <end position="126"/>
    </location>
</feature>
<reference evidence="2 3" key="1">
    <citation type="submission" date="2018-11" db="EMBL/GenBank/DDBJ databases">
        <title>Sequencing the genomes of 1000 actinobacteria strains.</title>
        <authorList>
            <person name="Klenk H.-P."/>
        </authorList>
    </citation>
    <scope>NUCLEOTIDE SEQUENCE [LARGE SCALE GENOMIC DNA]</scope>
    <source>
        <strain evidence="2 3">DSM 14418</strain>
    </source>
</reference>
<name>A0A3N5A1W1_9MICO</name>
<evidence type="ECO:0000313" key="2">
    <source>
        <dbReference type="EMBL" id="RPF27345.1"/>
    </source>
</evidence>
<keyword evidence="3" id="KW-1185">Reference proteome</keyword>
<feature type="transmembrane region" description="Helical" evidence="1">
    <location>
        <begin position="12"/>
        <end position="42"/>
    </location>
</feature>
<comment type="caution">
    <text evidence="2">The sequence shown here is derived from an EMBL/GenBank/DDBJ whole genome shotgun (WGS) entry which is preliminary data.</text>
</comment>
<keyword evidence="1" id="KW-0812">Transmembrane</keyword>
<feature type="transmembrane region" description="Helical" evidence="1">
    <location>
        <begin position="159"/>
        <end position="179"/>
    </location>
</feature>
<feature type="transmembrane region" description="Helical" evidence="1">
    <location>
        <begin position="185"/>
        <end position="205"/>
    </location>
</feature>
<gene>
    <name evidence="2" type="ORF">EDD32_1825</name>
</gene>
<dbReference type="EMBL" id="RKRA01000001">
    <property type="protein sequence ID" value="RPF27345.1"/>
    <property type="molecule type" value="Genomic_DNA"/>
</dbReference>
<dbReference type="AlphaFoldDB" id="A0A3N5A1W1"/>
<feature type="transmembrane region" description="Helical" evidence="1">
    <location>
        <begin position="132"/>
        <end position="152"/>
    </location>
</feature>
<organism evidence="2 3">
    <name type="scientific">Georgenia muralis</name>
    <dbReference type="NCBI Taxonomy" id="154117"/>
    <lineage>
        <taxon>Bacteria</taxon>
        <taxon>Bacillati</taxon>
        <taxon>Actinomycetota</taxon>
        <taxon>Actinomycetes</taxon>
        <taxon>Micrococcales</taxon>
        <taxon>Bogoriellaceae</taxon>
        <taxon>Georgenia</taxon>
    </lineage>
</organism>
<feature type="transmembrane region" description="Helical" evidence="1">
    <location>
        <begin position="217"/>
        <end position="236"/>
    </location>
</feature>